<dbReference type="AlphaFoldDB" id="A0A087UF63"/>
<sequence length="39" mass="4610">MDALQWVDQNTVALQRRLEGVSKLYEAQKRENEKTFRGT</sequence>
<gene>
    <name evidence="1" type="ORF">X975_14383</name>
</gene>
<keyword evidence="2" id="KW-1185">Reference proteome</keyword>
<feature type="non-terminal residue" evidence="1">
    <location>
        <position position="39"/>
    </location>
</feature>
<dbReference type="Proteomes" id="UP000054359">
    <property type="component" value="Unassembled WGS sequence"/>
</dbReference>
<organism evidence="1 2">
    <name type="scientific">Stegodyphus mimosarum</name>
    <name type="common">African social velvet spider</name>
    <dbReference type="NCBI Taxonomy" id="407821"/>
    <lineage>
        <taxon>Eukaryota</taxon>
        <taxon>Metazoa</taxon>
        <taxon>Ecdysozoa</taxon>
        <taxon>Arthropoda</taxon>
        <taxon>Chelicerata</taxon>
        <taxon>Arachnida</taxon>
        <taxon>Araneae</taxon>
        <taxon>Araneomorphae</taxon>
        <taxon>Entelegynae</taxon>
        <taxon>Eresoidea</taxon>
        <taxon>Eresidae</taxon>
        <taxon>Stegodyphus</taxon>
    </lineage>
</organism>
<name>A0A087UF63_STEMI</name>
<evidence type="ECO:0000313" key="2">
    <source>
        <dbReference type="Proteomes" id="UP000054359"/>
    </source>
</evidence>
<evidence type="ECO:0000313" key="1">
    <source>
        <dbReference type="EMBL" id="KFM76002.1"/>
    </source>
</evidence>
<dbReference type="STRING" id="407821.A0A087UF63"/>
<dbReference type="OrthoDB" id="344345at2759"/>
<dbReference type="EMBL" id="KK119551">
    <property type="protein sequence ID" value="KFM76002.1"/>
    <property type="molecule type" value="Genomic_DNA"/>
</dbReference>
<reference evidence="1 2" key="1">
    <citation type="submission" date="2013-11" db="EMBL/GenBank/DDBJ databases">
        <title>Genome sequencing of Stegodyphus mimosarum.</title>
        <authorList>
            <person name="Bechsgaard J."/>
        </authorList>
    </citation>
    <scope>NUCLEOTIDE SEQUENCE [LARGE SCALE GENOMIC DNA]</scope>
</reference>
<protein>
    <submittedName>
        <fullName evidence="1">Nuclear pore glycoprotein p62</fullName>
    </submittedName>
</protein>
<proteinExistence type="predicted"/>
<accession>A0A087UF63</accession>